<evidence type="ECO:0000259" key="1">
    <source>
        <dbReference type="PROSITE" id="PS50042"/>
    </source>
</evidence>
<proteinExistence type="predicted"/>
<keyword evidence="3" id="KW-1185">Reference proteome</keyword>
<dbReference type="InterPro" id="IPR000595">
    <property type="entry name" value="cNMP-bd_dom"/>
</dbReference>
<protein>
    <submittedName>
        <fullName evidence="2">Crp/Fnr family transcriptional regulator</fullName>
    </submittedName>
</protein>
<evidence type="ECO:0000313" key="3">
    <source>
        <dbReference type="Proteomes" id="UP000676386"/>
    </source>
</evidence>
<organism evidence="2 3">
    <name type="scientific">Chitinophaga hostae</name>
    <dbReference type="NCBI Taxonomy" id="2831022"/>
    <lineage>
        <taxon>Bacteria</taxon>
        <taxon>Pseudomonadati</taxon>
        <taxon>Bacteroidota</taxon>
        <taxon>Chitinophagia</taxon>
        <taxon>Chitinophagales</taxon>
        <taxon>Chitinophagaceae</taxon>
        <taxon>Chitinophaga</taxon>
    </lineage>
</organism>
<reference evidence="2 3" key="1">
    <citation type="submission" date="2021-04" db="EMBL/GenBank/DDBJ databases">
        <title>Chitinophaga sp. nov., isolated from the rhizosphere soil.</title>
        <authorList>
            <person name="He S."/>
        </authorList>
    </citation>
    <scope>NUCLEOTIDE SEQUENCE [LARGE SCALE GENOMIC DNA]</scope>
    <source>
        <strain evidence="2 3">2R12</strain>
    </source>
</reference>
<evidence type="ECO:0000313" key="2">
    <source>
        <dbReference type="EMBL" id="MBS0028289.1"/>
    </source>
</evidence>
<dbReference type="InterPro" id="IPR018490">
    <property type="entry name" value="cNMP-bd_dom_sf"/>
</dbReference>
<dbReference type="CDD" id="cd00038">
    <property type="entry name" value="CAP_ED"/>
    <property type="match status" value="1"/>
</dbReference>
<sequence length="190" mass="22052">MNELESYISSFWNITGADLKMAASFFQQETIKKGTFYLKTGKICNSLSFLRSGLMRFYTIDDQGREVTQWISGKDGFVTELSGLMFNNASPSNIQALTDCECFTLSRTNYMAMEKSIPKWHQLEKLFIARCFIFMEQRVFSLLSMNAEDRYKWLFNYNPALFNEVPLQYLASMMGMTPETLSRIRKKLSS</sequence>
<dbReference type="Proteomes" id="UP000676386">
    <property type="component" value="Unassembled WGS sequence"/>
</dbReference>
<feature type="domain" description="Cyclic nucleotide-binding" evidence="1">
    <location>
        <begin position="10"/>
        <end position="110"/>
    </location>
</feature>
<comment type="caution">
    <text evidence="2">The sequence shown here is derived from an EMBL/GenBank/DDBJ whole genome shotgun (WGS) entry which is preliminary data.</text>
</comment>
<name>A0ABS5IZA2_9BACT</name>
<dbReference type="Gene3D" id="2.60.120.10">
    <property type="entry name" value="Jelly Rolls"/>
    <property type="match status" value="1"/>
</dbReference>
<dbReference type="PROSITE" id="PS50042">
    <property type="entry name" value="CNMP_BINDING_3"/>
    <property type="match status" value="1"/>
</dbReference>
<gene>
    <name evidence="2" type="ORF">KE626_13305</name>
</gene>
<dbReference type="InterPro" id="IPR014710">
    <property type="entry name" value="RmlC-like_jellyroll"/>
</dbReference>
<dbReference type="RefSeq" id="WP_211973392.1">
    <property type="nucleotide sequence ID" value="NZ_CBFHAM010000007.1"/>
</dbReference>
<accession>A0ABS5IZA2</accession>
<dbReference type="SUPFAM" id="SSF51206">
    <property type="entry name" value="cAMP-binding domain-like"/>
    <property type="match status" value="1"/>
</dbReference>
<dbReference type="Pfam" id="PF00027">
    <property type="entry name" value="cNMP_binding"/>
    <property type="match status" value="1"/>
</dbReference>
<dbReference type="EMBL" id="JAGTXB010000005">
    <property type="protein sequence ID" value="MBS0028289.1"/>
    <property type="molecule type" value="Genomic_DNA"/>
</dbReference>